<reference evidence="1" key="2">
    <citation type="submission" date="2021-04" db="EMBL/GenBank/DDBJ databases">
        <authorList>
            <person name="Gilroy R."/>
        </authorList>
    </citation>
    <scope>NUCLEOTIDE SEQUENCE</scope>
    <source>
        <strain evidence="1">CHK180-15479</strain>
    </source>
</reference>
<sequence>MAVVKPFYCIRPREDRAAQVAALPYDVYSREEARRAVAGRPLLFLNIDRPETQFSQDMDMYDDRVYEKARELFDEELAEGVFVREEAPHYFLYELTMDGRSQTGIVGCCAIDDYLGEVIKKHENTREEKELDRIRHVDRMDAQTGPIFLAYRHSGEIQAIVEQVKRGTPLYDFAAEDDVRHRVWRVEEPGQEEAIRTAFERIPSLYIADGHHRAASAVKVGLMRRKEHPDYTGEEPFNYFLSVLFPDAELSILPYNRVVRDLNGLGEEAFLAAVRKNFEVRRLGAQPFAPEEKGSFGMFLGDTWYCLKARQGCLSSDPVKGLDVSVLQDYLLGPVLGIEDPRTDKRIDFVGGIRGLKELERRVREGMAAAFSMYPTSMEELLAVADAGRLMPPKSTWFEPKLRSGLFIHRLS</sequence>
<dbReference type="Proteomes" id="UP000823910">
    <property type="component" value="Unassembled WGS sequence"/>
</dbReference>
<accession>A0A9D2MZ13</accession>
<evidence type="ECO:0000313" key="1">
    <source>
        <dbReference type="EMBL" id="HJC05770.1"/>
    </source>
</evidence>
<comment type="caution">
    <text evidence="1">The sequence shown here is derived from an EMBL/GenBank/DDBJ whole genome shotgun (WGS) entry which is preliminary data.</text>
</comment>
<proteinExistence type="predicted"/>
<dbReference type="AlphaFoldDB" id="A0A9D2MZ13"/>
<evidence type="ECO:0000313" key="2">
    <source>
        <dbReference type="Proteomes" id="UP000823910"/>
    </source>
</evidence>
<dbReference type="EMBL" id="DWWT01000027">
    <property type="protein sequence ID" value="HJC05770.1"/>
    <property type="molecule type" value="Genomic_DNA"/>
</dbReference>
<protein>
    <submittedName>
        <fullName evidence="1">DUF1015 family protein</fullName>
    </submittedName>
</protein>
<dbReference type="InterPro" id="IPR008323">
    <property type="entry name" value="UCP033563"/>
</dbReference>
<dbReference type="PANTHER" id="PTHR36454">
    <property type="entry name" value="LMO2823 PROTEIN"/>
    <property type="match status" value="1"/>
</dbReference>
<gene>
    <name evidence="1" type="ORF">H9704_06395</name>
</gene>
<name>A0A9D2MZ13_9FIRM</name>
<reference evidence="1" key="1">
    <citation type="journal article" date="2021" name="PeerJ">
        <title>Extensive microbial diversity within the chicken gut microbiome revealed by metagenomics and culture.</title>
        <authorList>
            <person name="Gilroy R."/>
            <person name="Ravi A."/>
            <person name="Getino M."/>
            <person name="Pursley I."/>
            <person name="Horton D.L."/>
            <person name="Alikhan N.F."/>
            <person name="Baker D."/>
            <person name="Gharbi K."/>
            <person name="Hall N."/>
            <person name="Watson M."/>
            <person name="Adriaenssens E.M."/>
            <person name="Foster-Nyarko E."/>
            <person name="Jarju S."/>
            <person name="Secka A."/>
            <person name="Antonio M."/>
            <person name="Oren A."/>
            <person name="Chaudhuri R.R."/>
            <person name="La Ragione R."/>
            <person name="Hildebrand F."/>
            <person name="Pallen M.J."/>
        </authorList>
    </citation>
    <scope>NUCLEOTIDE SEQUENCE</scope>
    <source>
        <strain evidence="1">CHK180-15479</strain>
    </source>
</reference>
<dbReference type="PANTHER" id="PTHR36454:SF1">
    <property type="entry name" value="DUF1015 DOMAIN-CONTAINING PROTEIN"/>
    <property type="match status" value="1"/>
</dbReference>
<organism evidence="1 2">
    <name type="scientific">Candidatus Enterocloster excrementipullorum</name>
    <dbReference type="NCBI Taxonomy" id="2838559"/>
    <lineage>
        <taxon>Bacteria</taxon>
        <taxon>Bacillati</taxon>
        <taxon>Bacillota</taxon>
        <taxon>Clostridia</taxon>
        <taxon>Lachnospirales</taxon>
        <taxon>Lachnospiraceae</taxon>
        <taxon>Enterocloster</taxon>
    </lineage>
</organism>
<dbReference type="PIRSF" id="PIRSF033563">
    <property type="entry name" value="UCP033563"/>
    <property type="match status" value="1"/>
</dbReference>
<dbReference type="Pfam" id="PF06245">
    <property type="entry name" value="DUF1015"/>
    <property type="match status" value="1"/>
</dbReference>